<dbReference type="InterPro" id="IPR003734">
    <property type="entry name" value="DUF155"/>
</dbReference>
<dbReference type="InParanoid" id="A0A165ICX8"/>
<dbReference type="PANTHER" id="PTHR16255">
    <property type="entry name" value="REQUIRED FOR MEIOTIC NUCLEAR DIVISION PROTEIN 1 HOMOLOG"/>
    <property type="match status" value="1"/>
</dbReference>
<evidence type="ECO:0000256" key="2">
    <source>
        <dbReference type="SAM" id="MobiDB-lite"/>
    </source>
</evidence>
<feature type="region of interest" description="Disordered" evidence="2">
    <location>
        <begin position="72"/>
        <end position="97"/>
    </location>
</feature>
<keyword evidence="3" id="KW-0472">Membrane</keyword>
<dbReference type="FunCoup" id="A0A165ICX8">
    <property type="interactions" value="70"/>
</dbReference>
<dbReference type="GO" id="GO:0070131">
    <property type="term" value="P:positive regulation of mitochondrial translation"/>
    <property type="evidence" value="ECO:0007669"/>
    <property type="project" value="TreeGrafter"/>
</dbReference>
<gene>
    <name evidence="5" type="ORF">L228DRAFT_237621</name>
</gene>
<dbReference type="OMA" id="QGLYQTK"/>
<dbReference type="PANTHER" id="PTHR16255:SF1">
    <property type="entry name" value="REQUIRED FOR MEIOTIC NUCLEAR DIVISION PROTEIN 1 HOMOLOG"/>
    <property type="match status" value="1"/>
</dbReference>
<name>A0A165ICX8_XYLHT</name>
<dbReference type="InterPro" id="IPR051624">
    <property type="entry name" value="RMD1/Sad1-interacting"/>
</dbReference>
<dbReference type="GeneID" id="28896089"/>
<evidence type="ECO:0000313" key="5">
    <source>
        <dbReference type="EMBL" id="KZF24721.1"/>
    </source>
</evidence>
<feature type="transmembrane region" description="Helical" evidence="3">
    <location>
        <begin position="447"/>
        <end position="468"/>
    </location>
</feature>
<dbReference type="EMBL" id="KV407456">
    <property type="protein sequence ID" value="KZF24721.1"/>
    <property type="molecule type" value="Genomic_DNA"/>
</dbReference>
<comment type="similarity">
    <text evidence="1">Belongs to the RMD1/sif2 family.</text>
</comment>
<dbReference type="Proteomes" id="UP000076632">
    <property type="component" value="Unassembled WGS sequence"/>
</dbReference>
<evidence type="ECO:0000256" key="3">
    <source>
        <dbReference type="SAM" id="Phobius"/>
    </source>
</evidence>
<accession>A0A165ICX8</accession>
<sequence>MTLLHRALGEIIPRPGAILPRRCFSSASQTSLPNAVLQSSLLRPRCLHASSQLCLPRRRGFFSSNALLAQPERSSAQPVQKVDSLDSTTAQRRKTARIPGGKLSSLRRVAVEAQRSREGVLARGAPGVEQYSRKKRVTAYCAAEQFHLPTVVRILKAEGYECDPCGTRLYPQVAHIQIPVDSSISSPLNDNIAVSEQEGDPGDVFVFPSGTVVAWAVPEAVVSFLLTKTLLPAAENPHMDEMETEDLEYIEDHTRVNSNIKGDTIFLGTKPHSLPAPDEILYDADDMEQKAAASLETALAEQEEVLQQRQRVDTTLAKIAFSSGLARSTKLAVLETSLSNYFDSTRLIPTMLSRGSRLPFTRSFILRKTGQLLNVRAQLNLYSELTDSLPDLFWDSRHELGLEGYYDQVGRALDVGVRIKLLNEKMDYAQEIASVLRERLSERHGLVLEWMIIILITVEVGFEILRLYKERLERLERERENALAVVSAAT</sequence>
<organism evidence="5 6">
    <name type="scientific">Xylona heveae (strain CBS 132557 / TC161)</name>
    <dbReference type="NCBI Taxonomy" id="1328760"/>
    <lineage>
        <taxon>Eukaryota</taxon>
        <taxon>Fungi</taxon>
        <taxon>Dikarya</taxon>
        <taxon>Ascomycota</taxon>
        <taxon>Pezizomycotina</taxon>
        <taxon>Xylonomycetes</taxon>
        <taxon>Xylonales</taxon>
        <taxon>Xylonaceae</taxon>
        <taxon>Xylona</taxon>
    </lineage>
</organism>
<dbReference type="GO" id="GO:0005739">
    <property type="term" value="C:mitochondrion"/>
    <property type="evidence" value="ECO:0007669"/>
    <property type="project" value="UniProtKB-ARBA"/>
</dbReference>
<dbReference type="OrthoDB" id="242766at2759"/>
<dbReference type="Pfam" id="PF02582">
    <property type="entry name" value="DUF155"/>
    <property type="match status" value="1"/>
</dbReference>
<dbReference type="RefSeq" id="XP_018190276.1">
    <property type="nucleotide sequence ID" value="XM_018330952.1"/>
</dbReference>
<keyword evidence="6" id="KW-1185">Reference proteome</keyword>
<feature type="domain" description="DUF155" evidence="4">
    <location>
        <begin position="204"/>
        <end position="423"/>
    </location>
</feature>
<keyword evidence="3" id="KW-0812">Transmembrane</keyword>
<protein>
    <recommendedName>
        <fullName evidence="4">DUF155 domain-containing protein</fullName>
    </recommendedName>
</protein>
<evidence type="ECO:0000259" key="4">
    <source>
        <dbReference type="Pfam" id="PF02582"/>
    </source>
</evidence>
<evidence type="ECO:0000256" key="1">
    <source>
        <dbReference type="ARBA" id="ARBA00008306"/>
    </source>
</evidence>
<proteinExistence type="inferred from homology"/>
<reference evidence="5 6" key="1">
    <citation type="journal article" date="2016" name="Fungal Biol.">
        <title>The genome of Xylona heveae provides a window into fungal endophytism.</title>
        <authorList>
            <person name="Gazis R."/>
            <person name="Kuo A."/>
            <person name="Riley R."/>
            <person name="LaButti K."/>
            <person name="Lipzen A."/>
            <person name="Lin J."/>
            <person name="Amirebrahimi M."/>
            <person name="Hesse C.N."/>
            <person name="Spatafora J.W."/>
            <person name="Henrissat B."/>
            <person name="Hainaut M."/>
            <person name="Grigoriev I.V."/>
            <person name="Hibbett D.S."/>
        </authorList>
    </citation>
    <scope>NUCLEOTIDE SEQUENCE [LARGE SCALE GENOMIC DNA]</scope>
    <source>
        <strain evidence="5 6">TC161</strain>
    </source>
</reference>
<keyword evidence="3" id="KW-1133">Transmembrane helix</keyword>
<evidence type="ECO:0000313" key="6">
    <source>
        <dbReference type="Proteomes" id="UP000076632"/>
    </source>
</evidence>
<dbReference type="AlphaFoldDB" id="A0A165ICX8"/>